<dbReference type="GO" id="GO:0019303">
    <property type="term" value="P:D-ribose catabolic process"/>
    <property type="evidence" value="ECO:0007669"/>
    <property type="project" value="UniProtKB-UniPathway"/>
</dbReference>
<feature type="active site" description="Proton acceptor" evidence="10">
    <location>
        <position position="231"/>
    </location>
</feature>
<comment type="similarity">
    <text evidence="10">Belongs to the carbohydrate kinase PfkB family. Deoxyribokinase subfamily.</text>
</comment>
<keyword evidence="7 10" id="KW-0460">Magnesium</keyword>
<dbReference type="GO" id="GO:0005737">
    <property type="term" value="C:cytoplasm"/>
    <property type="evidence" value="ECO:0007669"/>
    <property type="project" value="UniProtKB-SubCell"/>
</dbReference>
<protein>
    <recommendedName>
        <fullName evidence="10">Deoxyribokinase</fullName>
        <shortName evidence="10">dRK</shortName>
        <ecNumber evidence="10">2.7.1.229</ecNumber>
    </recommendedName>
    <alternativeName>
        <fullName evidence="10">ATP:2-deoxy-D-ribose 5-phosphotransferase</fullName>
    </alternativeName>
</protein>
<evidence type="ECO:0000256" key="3">
    <source>
        <dbReference type="ARBA" id="ARBA00022723"/>
    </source>
</evidence>
<gene>
    <name evidence="10" type="primary">deoK</name>
    <name evidence="12" type="ORF">BKA02_001782</name>
</gene>
<evidence type="ECO:0000256" key="7">
    <source>
        <dbReference type="ARBA" id="ARBA00022842"/>
    </source>
</evidence>
<evidence type="ECO:0000256" key="1">
    <source>
        <dbReference type="ARBA" id="ARBA00005380"/>
    </source>
</evidence>
<feature type="domain" description="Carbohydrate kinase PfkB" evidence="11">
    <location>
        <begin position="7"/>
        <end position="272"/>
    </location>
</feature>
<keyword evidence="2 10" id="KW-0808">Transferase</keyword>
<dbReference type="EC" id="2.7.1.229" evidence="10"/>
<name>A0A7Y9JMF8_9MICO</name>
<keyword evidence="6 10" id="KW-0067">ATP-binding</keyword>
<comment type="subunit">
    <text evidence="10">Homodimer.</text>
</comment>
<dbReference type="CDD" id="cd01174">
    <property type="entry name" value="ribokinase"/>
    <property type="match status" value="1"/>
</dbReference>
<dbReference type="InterPro" id="IPR011611">
    <property type="entry name" value="PfkB_dom"/>
</dbReference>
<proteinExistence type="inferred from homology"/>
<feature type="binding site" evidence="10">
    <location>
        <position position="261"/>
    </location>
    <ligand>
        <name>K(+)</name>
        <dbReference type="ChEBI" id="CHEBI:29103"/>
    </ligand>
</feature>
<dbReference type="InterPro" id="IPR011877">
    <property type="entry name" value="Ribokinase"/>
</dbReference>
<feature type="binding site" evidence="10">
    <location>
        <position position="165"/>
    </location>
    <ligand>
        <name>ATP</name>
        <dbReference type="ChEBI" id="CHEBI:30616"/>
    </ligand>
</feature>
<keyword evidence="5 10" id="KW-0418">Kinase</keyword>
<dbReference type="PROSITE" id="PS00584">
    <property type="entry name" value="PFKB_KINASES_2"/>
    <property type="match status" value="1"/>
</dbReference>
<dbReference type="HAMAP" id="MF_01987">
    <property type="entry name" value="Ribokinase"/>
    <property type="match status" value="1"/>
</dbReference>
<feature type="binding site" evidence="10">
    <location>
        <position position="227"/>
    </location>
    <ligand>
        <name>K(+)</name>
        <dbReference type="ChEBI" id="CHEBI:29103"/>
    </ligand>
</feature>
<evidence type="ECO:0000259" key="11">
    <source>
        <dbReference type="Pfam" id="PF00294"/>
    </source>
</evidence>
<evidence type="ECO:0000313" key="12">
    <source>
        <dbReference type="EMBL" id="NYD54727.1"/>
    </source>
</evidence>
<dbReference type="GO" id="GO:0005524">
    <property type="term" value="F:ATP binding"/>
    <property type="evidence" value="ECO:0007669"/>
    <property type="project" value="UniProtKB-UniRule"/>
</dbReference>
<feature type="binding site" evidence="10">
    <location>
        <begin position="22"/>
        <end position="26"/>
    </location>
    <ligand>
        <name>substrate</name>
    </ligand>
</feature>
<comment type="caution">
    <text evidence="12">The sequence shown here is derived from an EMBL/GenBank/DDBJ whole genome shotgun (WGS) entry which is preliminary data.</text>
</comment>
<comment type="cofactor">
    <cofactor evidence="10">
        <name>Mg(2+)</name>
        <dbReference type="ChEBI" id="CHEBI:18420"/>
    </cofactor>
</comment>
<evidence type="ECO:0000256" key="6">
    <source>
        <dbReference type="ARBA" id="ARBA00022840"/>
    </source>
</evidence>
<comment type="function">
    <text evidence="10">Catalyzes the ATP-dependent phosphorylation of 2-deoxy-D-ribose to 2-deoxy-D-ribose 5-phosphate (dRib-5P), allowing the use of deoxyribose as the sole carbon source.</text>
</comment>
<keyword evidence="8 10" id="KW-0630">Potassium</keyword>
<feature type="binding site" evidence="10">
    <location>
        <begin position="230"/>
        <end position="231"/>
    </location>
    <ligand>
        <name>ATP</name>
        <dbReference type="ChEBI" id="CHEBI:30616"/>
    </ligand>
</feature>
<keyword evidence="13" id="KW-1185">Reference proteome</keyword>
<feature type="binding site" evidence="10">
    <location>
        <position position="264"/>
    </location>
    <ligand>
        <name>K(+)</name>
        <dbReference type="ChEBI" id="CHEBI:29103"/>
    </ligand>
</feature>
<feature type="binding site" evidence="10">
    <location>
        <begin position="198"/>
        <end position="203"/>
    </location>
    <ligand>
        <name>ATP</name>
        <dbReference type="ChEBI" id="CHEBI:30616"/>
    </ligand>
</feature>
<accession>A0A7Y9JMF8</accession>
<dbReference type="Pfam" id="PF00294">
    <property type="entry name" value="PfkB"/>
    <property type="match status" value="1"/>
</dbReference>
<feature type="site" description="Important for substrate specificity" evidence="10">
    <location>
        <position position="1"/>
    </location>
</feature>
<keyword evidence="10" id="KW-0963">Cytoplasm</keyword>
<dbReference type="EMBL" id="JACCBH010000001">
    <property type="protein sequence ID" value="NYD54727.1"/>
    <property type="molecule type" value="Genomic_DNA"/>
</dbReference>
<comment type="subcellular location">
    <subcellularLocation>
        <location evidence="10">Cytoplasm</location>
    </subcellularLocation>
</comment>
<comment type="catalytic activity">
    <reaction evidence="10">
        <text>2-deoxy-D-ribose + ATP = 2-deoxy-D-ribose 5-phosphate + ADP + H(+)</text>
        <dbReference type="Rhea" id="RHEA:30871"/>
        <dbReference type="ChEBI" id="CHEBI:15378"/>
        <dbReference type="ChEBI" id="CHEBI:30616"/>
        <dbReference type="ChEBI" id="CHEBI:62877"/>
        <dbReference type="ChEBI" id="CHEBI:90761"/>
        <dbReference type="ChEBI" id="CHEBI:456216"/>
        <dbReference type="EC" id="2.7.1.229"/>
    </reaction>
</comment>
<feature type="binding site" evidence="10">
    <location>
        <position position="122"/>
    </location>
    <ligand>
        <name>substrate</name>
    </ligand>
</feature>
<dbReference type="InterPro" id="IPR002139">
    <property type="entry name" value="Ribo/fructo_kinase"/>
</dbReference>
<evidence type="ECO:0000256" key="4">
    <source>
        <dbReference type="ARBA" id="ARBA00022741"/>
    </source>
</evidence>
<sequence length="279" mass="28348">MDSLPQPGETVVAHAVTRGLGGKGANQAVAAARSGARSEMVGFVGDDSKASELLAWLNEFGVSTPGLITVDDAESGVAAVVRDAAGANQIIVSPGASSIGEISDAALRAAIGRARILVLQGEIPVSLSRRAATIAHASGVRTLINLAPVVDFGEALRNADPLIVNEIEARQLLALEGPHDDLTLASLLSETARSVVVTIGDRGAMLATTEGTIHVPAPRPERVVDTTGAGDAFVGALAARLAFGADLESSVRFAVAAATMSVESAGAAASYPLFEEVLR</sequence>
<dbReference type="InterPro" id="IPR029056">
    <property type="entry name" value="Ribokinase-like"/>
</dbReference>
<evidence type="ECO:0000256" key="5">
    <source>
        <dbReference type="ARBA" id="ARBA00022777"/>
    </source>
</evidence>
<dbReference type="SUPFAM" id="SSF53613">
    <property type="entry name" value="Ribokinase-like"/>
    <property type="match status" value="1"/>
</dbReference>
<comment type="similarity">
    <text evidence="1">Belongs to the carbohydrate kinase pfkB family.</text>
</comment>
<dbReference type="PANTHER" id="PTHR10584">
    <property type="entry name" value="SUGAR KINASE"/>
    <property type="match status" value="1"/>
</dbReference>
<dbReference type="InterPro" id="IPR002173">
    <property type="entry name" value="Carboh/pur_kinase_PfkB_CS"/>
</dbReference>
<feature type="binding site" evidence="10">
    <location>
        <position position="266"/>
    </location>
    <ligand>
        <name>K(+)</name>
        <dbReference type="ChEBI" id="CHEBI:29103"/>
    </ligand>
</feature>
<organism evidence="12 13">
    <name type="scientific">Microbacterium pseudoresistens</name>
    <dbReference type="NCBI Taxonomy" id="640634"/>
    <lineage>
        <taxon>Bacteria</taxon>
        <taxon>Bacillati</taxon>
        <taxon>Actinomycetota</taxon>
        <taxon>Actinomycetes</taxon>
        <taxon>Micrococcales</taxon>
        <taxon>Microbacteriaceae</taxon>
        <taxon>Microbacterium</taxon>
    </lineage>
</organism>
<feature type="binding site" evidence="10">
    <location>
        <position position="231"/>
    </location>
    <ligand>
        <name>substrate</name>
    </ligand>
</feature>
<dbReference type="UniPathway" id="UPA00916">
    <property type="reaction ID" value="UER00889"/>
</dbReference>
<evidence type="ECO:0000256" key="8">
    <source>
        <dbReference type="ARBA" id="ARBA00022958"/>
    </source>
</evidence>
<dbReference type="PANTHER" id="PTHR10584:SF166">
    <property type="entry name" value="RIBOKINASE"/>
    <property type="match status" value="1"/>
</dbReference>
<dbReference type="Proteomes" id="UP000552045">
    <property type="component" value="Unassembled WGS sequence"/>
</dbReference>
<keyword evidence="3 10" id="KW-0479">Metal-binding</keyword>
<evidence type="ECO:0000256" key="2">
    <source>
        <dbReference type="ARBA" id="ARBA00022679"/>
    </source>
</evidence>
<dbReference type="GO" id="GO:0004747">
    <property type="term" value="F:ribokinase activity"/>
    <property type="evidence" value="ECO:0007669"/>
    <property type="project" value="InterPro"/>
</dbReference>
<evidence type="ECO:0000256" key="9">
    <source>
        <dbReference type="ARBA" id="ARBA00023277"/>
    </source>
</evidence>
<comment type="caution">
    <text evidence="10">Lacks conserved residue(s) required for the propagation of feature annotation.</text>
</comment>
<feature type="binding site" evidence="10">
    <location>
        <position position="270"/>
    </location>
    <ligand>
        <name>K(+)</name>
        <dbReference type="ChEBI" id="CHEBI:29103"/>
    </ligand>
</feature>
<dbReference type="Gene3D" id="3.40.1190.20">
    <property type="match status" value="1"/>
</dbReference>
<dbReference type="PRINTS" id="PR00990">
    <property type="entry name" value="RIBOKINASE"/>
</dbReference>
<keyword evidence="4 10" id="KW-0547">Nucleotide-binding</keyword>
<reference evidence="12 13" key="1">
    <citation type="submission" date="2020-07" db="EMBL/GenBank/DDBJ databases">
        <title>Sequencing the genomes of 1000 actinobacteria strains.</title>
        <authorList>
            <person name="Klenk H.-P."/>
        </authorList>
    </citation>
    <scope>NUCLEOTIDE SEQUENCE [LARGE SCALE GENOMIC DNA]</scope>
    <source>
        <strain evidence="12 13">DSM 22185</strain>
    </source>
</reference>
<feature type="binding site" evidence="10">
    <location>
        <position position="225"/>
    </location>
    <ligand>
        <name>K(+)</name>
        <dbReference type="ChEBI" id="CHEBI:29103"/>
    </ligand>
</feature>
<keyword evidence="9 10" id="KW-0119">Carbohydrate metabolism</keyword>
<dbReference type="GO" id="GO:0046872">
    <property type="term" value="F:metal ion binding"/>
    <property type="evidence" value="ECO:0007669"/>
    <property type="project" value="UniProtKB-KW"/>
</dbReference>
<evidence type="ECO:0000256" key="10">
    <source>
        <dbReference type="HAMAP-Rule" id="MF_01987"/>
    </source>
</evidence>
<dbReference type="AlphaFoldDB" id="A0A7Y9JMF8"/>
<evidence type="ECO:0000313" key="13">
    <source>
        <dbReference type="Proteomes" id="UP000552045"/>
    </source>
</evidence>